<dbReference type="Gene3D" id="3.90.190.10">
    <property type="entry name" value="Protein tyrosine phosphatase superfamily"/>
    <property type="match status" value="1"/>
</dbReference>
<dbReference type="STRING" id="670154.SAMN04488002_2810"/>
<proteinExistence type="predicted"/>
<gene>
    <name evidence="2" type="ORF">SAMN04488002_2810</name>
</gene>
<organism evidence="2 3">
    <name type="scientific">Litoreibacter janthinus</name>
    <dbReference type="NCBI Taxonomy" id="670154"/>
    <lineage>
        <taxon>Bacteria</taxon>
        <taxon>Pseudomonadati</taxon>
        <taxon>Pseudomonadota</taxon>
        <taxon>Alphaproteobacteria</taxon>
        <taxon>Rhodobacterales</taxon>
        <taxon>Roseobacteraceae</taxon>
        <taxon>Litoreibacter</taxon>
    </lineage>
</organism>
<dbReference type="AlphaFoldDB" id="A0A1I6HCG9"/>
<name>A0A1I6HCG9_9RHOB</name>
<dbReference type="GO" id="GO:0016787">
    <property type="term" value="F:hydrolase activity"/>
    <property type="evidence" value="ECO:0007669"/>
    <property type="project" value="InterPro"/>
</dbReference>
<dbReference type="InterPro" id="IPR029021">
    <property type="entry name" value="Prot-tyrosine_phosphatase-like"/>
</dbReference>
<dbReference type="SUPFAM" id="SSF52799">
    <property type="entry name" value="(Phosphotyrosine protein) phosphatases II"/>
    <property type="match status" value="1"/>
</dbReference>
<dbReference type="RefSeq" id="WP_090217930.1">
    <property type="nucleotide sequence ID" value="NZ_FOYO01000001.1"/>
</dbReference>
<sequence>MIQPKKMTPDISVSAQPSAKDLALIHTLGFKSIVSNRPDGEAIDQSLYNEMKQAASYAGLEAAYLPIEAAGPTDEDVDKMAELLKTLPRPILAYCETGARCEKLVNALMAKEV</sequence>
<accession>A0A1I6HCG9</accession>
<evidence type="ECO:0000259" key="1">
    <source>
        <dbReference type="Pfam" id="PF04273"/>
    </source>
</evidence>
<evidence type="ECO:0000313" key="3">
    <source>
        <dbReference type="Proteomes" id="UP000199658"/>
    </source>
</evidence>
<reference evidence="3" key="1">
    <citation type="submission" date="2016-10" db="EMBL/GenBank/DDBJ databases">
        <authorList>
            <person name="Varghese N."/>
            <person name="Submissions S."/>
        </authorList>
    </citation>
    <scope>NUCLEOTIDE SEQUENCE [LARGE SCALE GENOMIC DNA]</scope>
    <source>
        <strain evidence="3">DSM 26921</strain>
    </source>
</reference>
<dbReference type="Pfam" id="PF04273">
    <property type="entry name" value="BLH_phosphatase"/>
    <property type="match status" value="1"/>
</dbReference>
<protein>
    <submittedName>
        <fullName evidence="2">TIGR01244 family protein</fullName>
    </submittedName>
</protein>
<dbReference type="OrthoDB" id="9805710at2"/>
<dbReference type="EMBL" id="FOYO01000001">
    <property type="protein sequence ID" value="SFR52060.1"/>
    <property type="molecule type" value="Genomic_DNA"/>
</dbReference>
<dbReference type="InterPro" id="IPR005939">
    <property type="entry name" value="BLH_phosphatase-like"/>
</dbReference>
<keyword evidence="3" id="KW-1185">Reference proteome</keyword>
<dbReference type="Proteomes" id="UP000199658">
    <property type="component" value="Unassembled WGS sequence"/>
</dbReference>
<evidence type="ECO:0000313" key="2">
    <source>
        <dbReference type="EMBL" id="SFR52060.1"/>
    </source>
</evidence>
<feature type="domain" description="Beta-lactamase hydrolase-like protein phosphatase-like" evidence="1">
    <location>
        <begin position="6"/>
        <end position="104"/>
    </location>
</feature>